<protein>
    <submittedName>
        <fullName evidence="2">Uncharacterized protein</fullName>
    </submittedName>
</protein>
<organism evidence="2 3">
    <name type="scientific">Agrobacterium rosae</name>
    <dbReference type="NCBI Taxonomy" id="1972867"/>
    <lineage>
        <taxon>Bacteria</taxon>
        <taxon>Pseudomonadati</taxon>
        <taxon>Pseudomonadota</taxon>
        <taxon>Alphaproteobacteria</taxon>
        <taxon>Hyphomicrobiales</taxon>
        <taxon>Rhizobiaceae</taxon>
        <taxon>Rhizobium/Agrobacterium group</taxon>
        <taxon>Agrobacterium</taxon>
    </lineage>
</organism>
<dbReference type="Proteomes" id="UP000187891">
    <property type="component" value="Unassembled WGS sequence"/>
</dbReference>
<sequence length="136" mass="14863">MFRKVAMIKYTRAGCLVAILVLLTTAASGEQFDRSVTALTKASFANLKVAYDCRHVLGIARYHEAYIAVENALRATGLPTDVAMAAAEDLAKEARASSLRMPDRGSQNCFTTFVHTKKDLDRRRATVTAPLSSQPK</sequence>
<feature type="chain" id="PRO_5012481237" evidence="1">
    <location>
        <begin position="27"/>
        <end position="136"/>
    </location>
</feature>
<dbReference type="STRING" id="1907666.DSM25559_4950"/>
<proteinExistence type="predicted"/>
<dbReference type="AlphaFoldDB" id="A0A1R3U5L1"/>
<accession>A0A1R3U5L1</accession>
<evidence type="ECO:0000313" key="2">
    <source>
        <dbReference type="EMBL" id="SCX35391.1"/>
    </source>
</evidence>
<evidence type="ECO:0000256" key="1">
    <source>
        <dbReference type="SAM" id="SignalP"/>
    </source>
</evidence>
<gene>
    <name evidence="2" type="ORF">DSM25559_4950</name>
</gene>
<dbReference type="EMBL" id="FMUE01000020">
    <property type="protein sequence ID" value="SCX35391.1"/>
    <property type="molecule type" value="Genomic_DNA"/>
</dbReference>
<name>A0A1R3U5L1_9HYPH</name>
<reference evidence="3" key="1">
    <citation type="submission" date="2016-10" db="EMBL/GenBank/DDBJ databases">
        <authorList>
            <person name="Wibberg D."/>
        </authorList>
    </citation>
    <scope>NUCLEOTIDE SEQUENCE [LARGE SCALE GENOMIC DNA]</scope>
</reference>
<evidence type="ECO:0000313" key="3">
    <source>
        <dbReference type="Proteomes" id="UP000187891"/>
    </source>
</evidence>
<keyword evidence="1" id="KW-0732">Signal</keyword>
<feature type="signal peptide" evidence="1">
    <location>
        <begin position="1"/>
        <end position="26"/>
    </location>
</feature>